<evidence type="ECO:0000313" key="3">
    <source>
        <dbReference type="EMBL" id="GGG60436.1"/>
    </source>
</evidence>
<feature type="coiled-coil region" evidence="1">
    <location>
        <begin position="153"/>
        <end position="187"/>
    </location>
</feature>
<comment type="caution">
    <text evidence="3">The sequence shown here is derived from an EMBL/GenBank/DDBJ whole genome shotgun (WGS) entry which is preliminary data.</text>
</comment>
<protein>
    <recommendedName>
        <fullName evidence="2">Peptidase S24/S26A/S26B/S26C domain-containing protein</fullName>
    </recommendedName>
</protein>
<dbReference type="CDD" id="cd06529">
    <property type="entry name" value="S24_LexA-like"/>
    <property type="match status" value="1"/>
</dbReference>
<reference evidence="4" key="1">
    <citation type="journal article" date="2019" name="Int. J. Syst. Evol. Microbiol.">
        <title>The Global Catalogue of Microorganisms (GCM) 10K type strain sequencing project: providing services to taxonomists for standard genome sequencing and annotation.</title>
        <authorList>
            <consortium name="The Broad Institute Genomics Platform"/>
            <consortium name="The Broad Institute Genome Sequencing Center for Infectious Disease"/>
            <person name="Wu L."/>
            <person name="Ma J."/>
        </authorList>
    </citation>
    <scope>NUCLEOTIDE SEQUENCE [LARGE SCALE GENOMIC DNA]</scope>
    <source>
        <strain evidence="4">CGMCC 1.12990</strain>
    </source>
</reference>
<accession>A0ABQ1X535</accession>
<evidence type="ECO:0000313" key="4">
    <source>
        <dbReference type="Proteomes" id="UP000601361"/>
    </source>
</evidence>
<name>A0ABQ1X535_9BACT</name>
<dbReference type="SUPFAM" id="SSF51306">
    <property type="entry name" value="LexA/Signal peptidase"/>
    <property type="match status" value="1"/>
</dbReference>
<gene>
    <name evidence="3" type="ORF">GCM10011378_40530</name>
</gene>
<feature type="domain" description="Peptidase S24/S26A/S26B/S26C" evidence="2">
    <location>
        <begin position="20"/>
        <end position="131"/>
    </location>
</feature>
<keyword evidence="4" id="KW-1185">Reference proteome</keyword>
<dbReference type="Gene3D" id="2.10.109.10">
    <property type="entry name" value="Umud Fragment, subunit A"/>
    <property type="match status" value="1"/>
</dbReference>
<sequence length="203" mass="23920">MEGLSTIPLINYKAAANYLAGYQSQEFFEQSSSMILPGEIVRQGHMRGVQVVGDSMETTYHDGDWLVCRYIERFNWETLTDLECYVVVTESRGLQVKRVKNRLRRDGFLRLRSDNRTHPPFNVYHDDILEIWHVEAQITKYMPNRNEQLFYKVDNVEEGLHDLRELYEQMKEENQELRQFLQTLARQVTPTQLTPPPPEAPAR</sequence>
<organism evidence="3 4">
    <name type="scientific">Hymenobacter glacieicola</name>
    <dbReference type="NCBI Taxonomy" id="1562124"/>
    <lineage>
        <taxon>Bacteria</taxon>
        <taxon>Pseudomonadati</taxon>
        <taxon>Bacteroidota</taxon>
        <taxon>Cytophagia</taxon>
        <taxon>Cytophagales</taxon>
        <taxon>Hymenobacteraceae</taxon>
        <taxon>Hymenobacter</taxon>
    </lineage>
</organism>
<evidence type="ECO:0000256" key="1">
    <source>
        <dbReference type="SAM" id="Coils"/>
    </source>
</evidence>
<proteinExistence type="predicted"/>
<evidence type="ECO:0000259" key="2">
    <source>
        <dbReference type="Pfam" id="PF00717"/>
    </source>
</evidence>
<dbReference type="InterPro" id="IPR036286">
    <property type="entry name" value="LexA/Signal_pep-like_sf"/>
</dbReference>
<keyword evidence="1" id="KW-0175">Coiled coil</keyword>
<dbReference type="InterPro" id="IPR039418">
    <property type="entry name" value="LexA-like"/>
</dbReference>
<dbReference type="Pfam" id="PF00717">
    <property type="entry name" value="Peptidase_S24"/>
    <property type="match status" value="1"/>
</dbReference>
<dbReference type="InterPro" id="IPR015927">
    <property type="entry name" value="Peptidase_S24_S26A/B/C"/>
</dbReference>
<dbReference type="EMBL" id="BMGS01000015">
    <property type="protein sequence ID" value="GGG60436.1"/>
    <property type="molecule type" value="Genomic_DNA"/>
</dbReference>
<dbReference type="Proteomes" id="UP000601361">
    <property type="component" value="Unassembled WGS sequence"/>
</dbReference>